<gene>
    <name evidence="5" type="ORF">SAMN04488087_2057</name>
</gene>
<dbReference type="InterPro" id="IPR027303">
    <property type="entry name" value="Gln_synth_gly_rich_site"/>
</dbReference>
<dbReference type="InterPro" id="IPR052725">
    <property type="entry name" value="GS_Type-3"/>
</dbReference>
<dbReference type="PANTHER" id="PTHR42974">
    <property type="entry name" value="GLUTAMINE SYNTHETASE"/>
    <property type="match status" value="1"/>
</dbReference>
<comment type="similarity">
    <text evidence="1 2">Belongs to the glutamine synthetase family.</text>
</comment>
<evidence type="ECO:0000313" key="6">
    <source>
        <dbReference type="Proteomes" id="UP000185812"/>
    </source>
</evidence>
<dbReference type="InterPro" id="IPR008146">
    <property type="entry name" value="Gln_synth_cat_dom"/>
</dbReference>
<accession>A0A1M6VJG4</accession>
<dbReference type="OrthoDB" id="9807095at2"/>
<dbReference type="InterPro" id="IPR008147">
    <property type="entry name" value="Gln_synt_N"/>
</dbReference>
<dbReference type="InterPro" id="IPR014746">
    <property type="entry name" value="Gln_synth/guanido_kin_cat_dom"/>
</dbReference>
<keyword evidence="6" id="KW-1185">Reference proteome</keyword>
<dbReference type="Pfam" id="PF12437">
    <property type="entry name" value="GSIII_N"/>
    <property type="match status" value="1"/>
</dbReference>
<dbReference type="Gene3D" id="1.20.120.1560">
    <property type="match status" value="1"/>
</dbReference>
<name>A0A1M6VJG4_9BACT</name>
<protein>
    <submittedName>
        <fullName evidence="5">L-glutamine synthetase</fullName>
    </submittedName>
</protein>
<dbReference type="InterPro" id="IPR022147">
    <property type="entry name" value="GSIII_N"/>
</dbReference>
<dbReference type="Gene3D" id="3.30.590.10">
    <property type="entry name" value="Glutamine synthetase/guanido kinase, catalytic domain"/>
    <property type="match status" value="1"/>
</dbReference>
<evidence type="ECO:0000256" key="1">
    <source>
        <dbReference type="PROSITE-ProRule" id="PRU01330"/>
    </source>
</evidence>
<evidence type="ECO:0000313" key="5">
    <source>
        <dbReference type="EMBL" id="SHK81386.1"/>
    </source>
</evidence>
<dbReference type="Proteomes" id="UP000185812">
    <property type="component" value="Unassembled WGS sequence"/>
</dbReference>
<dbReference type="SUPFAM" id="SSF55931">
    <property type="entry name" value="Glutamine synthetase/guanido kinase"/>
    <property type="match status" value="1"/>
</dbReference>
<dbReference type="Pfam" id="PF18318">
    <property type="entry name" value="Gln-synt_C-ter"/>
    <property type="match status" value="1"/>
</dbReference>
<dbReference type="SMART" id="SM01230">
    <property type="entry name" value="Gln-synt_C"/>
    <property type="match status" value="1"/>
</dbReference>
<dbReference type="RefSeq" id="WP_072715881.1">
    <property type="nucleotide sequence ID" value="NZ_FRAU01000006.1"/>
</dbReference>
<dbReference type="PROSITE" id="PS00181">
    <property type="entry name" value="GLNA_ATP"/>
    <property type="match status" value="1"/>
</dbReference>
<evidence type="ECO:0000259" key="3">
    <source>
        <dbReference type="PROSITE" id="PS51986"/>
    </source>
</evidence>
<feature type="domain" description="GS catalytic" evidence="4">
    <location>
        <begin position="196"/>
        <end position="628"/>
    </location>
</feature>
<sequence>MNKLLLDYNVLAATKTRQALNGSRPQQSQPMDIERIFGENVFSLEEMKNRLPRKGYESLLATIEKGEPLSPEIADTVALAMKEWAIEKGATHFTHWFQPLTGMTAEKHESFITPNKGGGAMAVFSGRDLIQGEPDASSFPSGGLRATFEARGYTAWDPTSPAFIMENPNGAYLAIPTAFASWTGEALDHKIPLLRSMHALDRQARRVLRLFGVKNVQKVYPTVGSEQEYFLIDEEFYYRRPDLITCGRTLFGAKPPRGQEMEDHYFGSIPERVLAFMLEVEKELYKLGVPIKTRHNEVAPSQYEIAPLFENANLAADHQQLIMQTLKNVARRYGLVCLLHEKPFAGVNGSGKHNNWSMATDTGMNLLDPGDNPHDNMQFLFFCAAVVRAVHKHQDLLRISVATAGNDHRLGANEAPPAIMSVFLGEQLEDIFHQLEQGGVRGSKQGGLLGLGVPVLPPLPRHAGDRNRTSPFAFTGNKFEFRAVGASQSISFPNTVLNTIVADALDDMATMLEEKLKAQGRRTKRAFEEAVADVLRTVIREAKPIIFNGDNYAPEWHAEAERRGLLNLRNTVEALEHLLDEKNVQLFERHGVLNRRELESRYEILLDQYTKTLNIEAETTEHIARTMILPAALRYLRELTETLDEARDLDLNVVGARETAEEVAALINELRQRLDVLIAVNRKRGKTPEENARHKCYNVLPAMQAVREVADRLERVVPHDYWPMPTYREILFVK</sequence>
<dbReference type="EMBL" id="FRAU01000006">
    <property type="protein sequence ID" value="SHK81386.1"/>
    <property type="molecule type" value="Genomic_DNA"/>
</dbReference>
<proteinExistence type="inferred from homology"/>
<evidence type="ECO:0000256" key="2">
    <source>
        <dbReference type="RuleBase" id="RU000384"/>
    </source>
</evidence>
<evidence type="ECO:0000259" key="4">
    <source>
        <dbReference type="PROSITE" id="PS51987"/>
    </source>
</evidence>
<dbReference type="PROSITE" id="PS51987">
    <property type="entry name" value="GS_CATALYTIC"/>
    <property type="match status" value="1"/>
</dbReference>
<dbReference type="STRING" id="633813.SAMN04488087_2057"/>
<dbReference type="AlphaFoldDB" id="A0A1M6VJG4"/>
<dbReference type="InterPro" id="IPR040577">
    <property type="entry name" value="Gln-synt_C"/>
</dbReference>
<dbReference type="GO" id="GO:0006542">
    <property type="term" value="P:glutamine biosynthetic process"/>
    <property type="evidence" value="ECO:0007669"/>
    <property type="project" value="InterPro"/>
</dbReference>
<dbReference type="PANTHER" id="PTHR42974:SF1">
    <property type="entry name" value="TYPE-3 GLUTAMINE SYNTHETASE"/>
    <property type="match status" value="1"/>
</dbReference>
<dbReference type="PROSITE" id="PS51986">
    <property type="entry name" value="GS_BETA_GRASP"/>
    <property type="match status" value="1"/>
</dbReference>
<reference evidence="6" key="1">
    <citation type="submission" date="2016-11" db="EMBL/GenBank/DDBJ databases">
        <authorList>
            <person name="Varghese N."/>
            <person name="Submissions S."/>
        </authorList>
    </citation>
    <scope>NUCLEOTIDE SEQUENCE [LARGE SCALE GENOMIC DNA]</scope>
    <source>
        <strain evidence="6">DSM 22212</strain>
    </source>
</reference>
<dbReference type="GO" id="GO:0004356">
    <property type="term" value="F:glutamine synthetase activity"/>
    <property type="evidence" value="ECO:0007669"/>
    <property type="project" value="InterPro"/>
</dbReference>
<dbReference type="Pfam" id="PF00120">
    <property type="entry name" value="Gln-synt_C"/>
    <property type="match status" value="1"/>
</dbReference>
<feature type="domain" description="GS beta-grasp" evidence="3">
    <location>
        <begin position="91"/>
        <end position="184"/>
    </location>
</feature>
<organism evidence="5 6">
    <name type="scientific">Rhodothermus profundi</name>
    <dbReference type="NCBI Taxonomy" id="633813"/>
    <lineage>
        <taxon>Bacteria</taxon>
        <taxon>Pseudomonadati</taxon>
        <taxon>Rhodothermota</taxon>
        <taxon>Rhodothermia</taxon>
        <taxon>Rhodothermales</taxon>
        <taxon>Rhodothermaceae</taxon>
        <taxon>Rhodothermus</taxon>
    </lineage>
</organism>